<evidence type="ECO:0000256" key="20">
    <source>
        <dbReference type="ARBA" id="ARBA00030288"/>
    </source>
</evidence>
<accession>A0A8B9E970</accession>
<evidence type="ECO:0000259" key="30">
    <source>
        <dbReference type="PROSITE" id="PS51201"/>
    </source>
</evidence>
<evidence type="ECO:0000256" key="12">
    <source>
        <dbReference type="ARBA" id="ARBA00022882"/>
    </source>
</evidence>
<feature type="domain" description="RCK N-terminal" evidence="30">
    <location>
        <begin position="763"/>
        <end position="912"/>
    </location>
</feature>
<dbReference type="InterPro" id="IPR005821">
    <property type="entry name" value="Ion_trans_dom"/>
</dbReference>
<feature type="compositionally biased region" description="Basic and acidic residues" evidence="28">
    <location>
        <begin position="1106"/>
        <end position="1122"/>
    </location>
</feature>
<dbReference type="AlphaFoldDB" id="A0A8B9E970"/>
<evidence type="ECO:0000256" key="26">
    <source>
        <dbReference type="ARBA" id="ARBA00033447"/>
    </source>
</evidence>
<feature type="compositionally biased region" description="Low complexity" evidence="28">
    <location>
        <begin position="1073"/>
        <end position="1097"/>
    </location>
</feature>
<evidence type="ECO:0000256" key="18">
    <source>
        <dbReference type="ARBA" id="ARBA00029579"/>
    </source>
</evidence>
<reference evidence="31" key="1">
    <citation type="submission" date="2025-08" db="UniProtKB">
        <authorList>
            <consortium name="Ensembl"/>
        </authorList>
    </citation>
    <scope>IDENTIFICATION</scope>
</reference>
<evidence type="ECO:0000256" key="19">
    <source>
        <dbReference type="ARBA" id="ARBA00029583"/>
    </source>
</evidence>
<comment type="subcellular location">
    <subcellularLocation>
        <location evidence="1">Cell membrane</location>
        <topology evidence="1">Multi-pass membrane protein</topology>
    </subcellularLocation>
</comment>
<feature type="transmembrane region" description="Helical" evidence="29">
    <location>
        <begin position="161"/>
        <end position="179"/>
    </location>
</feature>
<evidence type="ECO:0000256" key="28">
    <source>
        <dbReference type="SAM" id="MobiDB-lite"/>
    </source>
</evidence>
<dbReference type="InterPro" id="IPR003929">
    <property type="entry name" value="K_chnl_BK_asu"/>
</dbReference>
<dbReference type="Ensembl" id="ENSACDT00005020688.1">
    <property type="protein sequence ID" value="ENSACDP00005017201.1"/>
    <property type="gene ID" value="ENSACDG00005012550.1"/>
</dbReference>
<evidence type="ECO:0000256" key="11">
    <source>
        <dbReference type="ARBA" id="ARBA00022842"/>
    </source>
</evidence>
<evidence type="ECO:0000256" key="1">
    <source>
        <dbReference type="ARBA" id="ARBA00004651"/>
    </source>
</evidence>
<dbReference type="InterPro" id="IPR003148">
    <property type="entry name" value="RCK_N"/>
</dbReference>
<feature type="transmembrane region" description="Helical" evidence="29">
    <location>
        <begin position="349"/>
        <end position="367"/>
    </location>
</feature>
<comment type="catalytic activity">
    <reaction evidence="27">
        <text>K(+)(in) = K(+)(out)</text>
        <dbReference type="Rhea" id="RHEA:29463"/>
        <dbReference type="ChEBI" id="CHEBI:29103"/>
    </reaction>
</comment>
<keyword evidence="13" id="KW-0630">Potassium</keyword>
<sequence length="1122" mass="125469">MANGSGGGGGSYPGGGGGGGGLRMSNNINANNLNTDSSSSPVNVPKMDALIIPVTMEVPCDSRGQRMWWAFLASSMVTFFGGLFIILLWRTLKYLWTVCCHCGVKSKEAQKINGGGDTQADGACKPTDEKEENVAAEVGWMTSVKDWAGVMISAQTLTGRVLVVLVFALSIGALVIYFIDSSNPIESCQNFYKDFTLQIDMAFNVFFLLYFGLRFIAANDKLWFWLEVNSVVDFFTVPPVFVSVYLNRSWLGLRFLRALRLIQFSEILQFLNILKTSNSIKLVNLCSIFISTWLTAAGFIHLVENSGDPWENFQNNQQLTYWECVYLLMVTMSTVGYGDVYAKTTLGRLFMVFFILGGLAMFASYVPEIIELIGNRKKYGGSYSAVSGRKHIVVCGHITLESVSNFLKDFLHKDRDDVNVEIVFLHNISPNLELEALFKRHFTQVEFYQGSVLNPHDLARVKIESADACLILANKYCADPDAEDASNIMRVISIKNYHPKIRIITQMLQYHNKAHLLNIPSWNWKEGDDAICLAELKLGFIAQSCLAPGLSTMLANLFSMRSFIKIEEDTWQKYYLEGVANEMYTEYLSSAFVGLSFPAVCELVFAKLKLLMIAIEYKSEKRESSILINPGNHVKIQEGTLGFFIASDAKEVKRAFFYCKACHDDITDPKRIKKCGCKRLEDEQPSTLSPKKKQRNGGMRNSPNSSPKLMRHDPLLIPGNEQIDNMDANVKKYDSTGMFHWCPAKDIEKVILTRSEAAMTVLSGHVVVCIFGDVKSALIGLRNLVMPLRASNFHYHELKHIVFVGSLEYLRREWETLHNFPKVSILPGTPLSRADLRAVNINLCDMCVILSANQNNIDDASLQDKECILASLNIKSMQFDDSIGVLQANSQVNDSNVQFLDQDDDDDPDTELYLTQPFACGTAFAVSVLDSLMSATYFNDNILTLIRTLVTGGATPELEALIAEENALRGGYSTPQTLANRDRCRVAQLALYDGPFADLGDGGCYGDLFCKALKTYNMLCFGIYRLRDAHLSTPSQCTKRYVITNPPYEFELVPTDLIFCLMQFDHNAGQSRASLSHSSHSSYSSSKKSSSVHSIPSTANRPNRTKTRDSREKQKYVQEDRL</sequence>
<reference evidence="31" key="2">
    <citation type="submission" date="2025-09" db="UniProtKB">
        <authorList>
            <consortium name="Ensembl"/>
        </authorList>
    </citation>
    <scope>IDENTIFICATION</scope>
</reference>
<dbReference type="GO" id="GO:0034702">
    <property type="term" value="C:monoatomic ion channel complex"/>
    <property type="evidence" value="ECO:0007669"/>
    <property type="project" value="UniProtKB-KW"/>
</dbReference>
<dbReference type="FunFam" id="3.40.50.720:FF:000005">
    <property type="entry name" value="calcium-activated potassium channel subunit alpha-1 isoform X6"/>
    <property type="match status" value="1"/>
</dbReference>
<evidence type="ECO:0000256" key="29">
    <source>
        <dbReference type="SAM" id="Phobius"/>
    </source>
</evidence>
<dbReference type="Pfam" id="PF00520">
    <property type="entry name" value="Ion_trans"/>
    <property type="match status" value="1"/>
</dbReference>
<evidence type="ECO:0000256" key="27">
    <source>
        <dbReference type="ARBA" id="ARBA00034430"/>
    </source>
</evidence>
<proteinExistence type="inferred from homology"/>
<dbReference type="PANTHER" id="PTHR10027:SF40">
    <property type="entry name" value="CALCIUM-ACTIVATED POTASSIUM CHANNEL SUBUNIT ALPHA-1"/>
    <property type="match status" value="1"/>
</dbReference>
<dbReference type="InterPro" id="IPR036291">
    <property type="entry name" value="NAD(P)-bd_dom_sf"/>
</dbReference>
<evidence type="ECO:0000313" key="32">
    <source>
        <dbReference type="Proteomes" id="UP000694521"/>
    </source>
</evidence>
<evidence type="ECO:0000256" key="9">
    <source>
        <dbReference type="ARBA" id="ARBA00022826"/>
    </source>
</evidence>
<feature type="region of interest" description="Disordered" evidence="28">
    <location>
        <begin position="683"/>
        <end position="711"/>
    </location>
</feature>
<dbReference type="FunFam" id="1.10.287.70:FF:000015">
    <property type="entry name" value="Calcium-activated potassium channel subunit alpha-1 isoform X7"/>
    <property type="match status" value="1"/>
</dbReference>
<feature type="transmembrane region" description="Helical" evidence="29">
    <location>
        <begin position="319"/>
        <end position="337"/>
    </location>
</feature>
<evidence type="ECO:0000256" key="7">
    <source>
        <dbReference type="ARBA" id="ARBA00022692"/>
    </source>
</evidence>
<dbReference type="PRINTS" id="PR00169">
    <property type="entry name" value="KCHANNEL"/>
</dbReference>
<keyword evidence="4" id="KW-0813">Transport</keyword>
<dbReference type="FunFam" id="3.40.50.720:FF:000098">
    <property type="entry name" value="calcium-activated potassium channel subunit alpha-1 isoform X3"/>
    <property type="match status" value="1"/>
</dbReference>
<evidence type="ECO:0000256" key="17">
    <source>
        <dbReference type="ARBA" id="ARBA00023303"/>
    </source>
</evidence>
<dbReference type="Pfam" id="PF21014">
    <property type="entry name" value="Slowpoke_C"/>
    <property type="match status" value="1"/>
</dbReference>
<dbReference type="GO" id="GO:0045211">
    <property type="term" value="C:postsynaptic membrane"/>
    <property type="evidence" value="ECO:0007669"/>
    <property type="project" value="TreeGrafter"/>
</dbReference>
<keyword evidence="11" id="KW-0460">Magnesium</keyword>
<dbReference type="GO" id="GO:0046872">
    <property type="term" value="F:metal ion binding"/>
    <property type="evidence" value="ECO:0007669"/>
    <property type="project" value="UniProtKB-KW"/>
</dbReference>
<keyword evidence="12" id="KW-0851">Voltage-gated channel</keyword>
<evidence type="ECO:0000256" key="22">
    <source>
        <dbReference type="ARBA" id="ARBA00030518"/>
    </source>
</evidence>
<keyword evidence="7 29" id="KW-0812">Transmembrane</keyword>
<dbReference type="Pfam" id="PF22614">
    <property type="entry name" value="Slo-like_RCK"/>
    <property type="match status" value="2"/>
</dbReference>
<evidence type="ECO:0000256" key="2">
    <source>
        <dbReference type="ARBA" id="ARBA00008648"/>
    </source>
</evidence>
<comment type="similarity">
    <text evidence="2">Belongs to the potassium channel family. Calcium-activated (TC 1.A.1.3) subfamily. KCa1.1/KCNMA1 sub-subfamily.</text>
</comment>
<evidence type="ECO:0000256" key="6">
    <source>
        <dbReference type="ARBA" id="ARBA00022538"/>
    </source>
</evidence>
<evidence type="ECO:0000313" key="31">
    <source>
        <dbReference type="Ensembl" id="ENSACDP00005017201.1"/>
    </source>
</evidence>
<keyword evidence="14 29" id="KW-1133">Transmembrane helix</keyword>
<dbReference type="GO" id="GO:0060072">
    <property type="term" value="F:large conductance calcium-activated potassium channel activity"/>
    <property type="evidence" value="ECO:0007669"/>
    <property type="project" value="TreeGrafter"/>
</dbReference>
<evidence type="ECO:0000256" key="14">
    <source>
        <dbReference type="ARBA" id="ARBA00022989"/>
    </source>
</evidence>
<organism evidence="31 32">
    <name type="scientific">Anser cygnoides</name>
    <name type="common">Swan goose</name>
    <dbReference type="NCBI Taxonomy" id="8845"/>
    <lineage>
        <taxon>Eukaryota</taxon>
        <taxon>Metazoa</taxon>
        <taxon>Chordata</taxon>
        <taxon>Craniata</taxon>
        <taxon>Vertebrata</taxon>
        <taxon>Euteleostomi</taxon>
        <taxon>Archelosauria</taxon>
        <taxon>Archosauria</taxon>
        <taxon>Dinosauria</taxon>
        <taxon>Saurischia</taxon>
        <taxon>Theropoda</taxon>
        <taxon>Coelurosauria</taxon>
        <taxon>Aves</taxon>
        <taxon>Neognathae</taxon>
        <taxon>Galloanserae</taxon>
        <taxon>Anseriformes</taxon>
        <taxon>Anatidae</taxon>
        <taxon>Anserinae</taxon>
        <taxon>Anser</taxon>
    </lineage>
</organism>
<name>A0A8B9E970_ANSCY</name>
<keyword evidence="8" id="KW-0479">Metal-binding</keyword>
<dbReference type="InterPro" id="IPR047871">
    <property type="entry name" value="K_chnl_Slo-like"/>
</dbReference>
<evidence type="ECO:0000256" key="8">
    <source>
        <dbReference type="ARBA" id="ARBA00022723"/>
    </source>
</evidence>
<dbReference type="PRINTS" id="PR01449">
    <property type="entry name" value="BKCHANNELA"/>
</dbReference>
<dbReference type="SUPFAM" id="SSF81324">
    <property type="entry name" value="Voltage-gated potassium channels"/>
    <property type="match status" value="1"/>
</dbReference>
<dbReference type="Gene3D" id="1.10.287.70">
    <property type="match status" value="1"/>
</dbReference>
<evidence type="ECO:0000256" key="23">
    <source>
        <dbReference type="ARBA" id="ARBA00030652"/>
    </source>
</evidence>
<evidence type="ECO:0000256" key="25">
    <source>
        <dbReference type="ARBA" id="ARBA00031999"/>
    </source>
</evidence>
<dbReference type="InterPro" id="IPR048735">
    <property type="entry name" value="Slowpoke-like_C"/>
</dbReference>
<protein>
    <recommendedName>
        <fullName evidence="3">Calcium-activated potassium channel subunit alpha-1</fullName>
    </recommendedName>
    <alternativeName>
        <fullName evidence="18">BK channel</fullName>
    </alternativeName>
    <alternativeName>
        <fullName evidence="22">BKCA alpha</fullName>
    </alternativeName>
    <alternativeName>
        <fullName evidence="20">Calcium-activated potassium channel, subfamily M subunit alpha-1</fullName>
    </alternativeName>
    <alternativeName>
        <fullName evidence="24">K(VCA)alpha</fullName>
    </alternativeName>
    <alternativeName>
        <fullName evidence="23">KCa1.1</fullName>
    </alternativeName>
    <alternativeName>
        <fullName evidence="25">Maxi K channel</fullName>
    </alternativeName>
    <alternativeName>
        <fullName evidence="19">Slo-alpha</fullName>
    </alternativeName>
    <alternativeName>
        <fullName evidence="21">Slo1</fullName>
    </alternativeName>
    <alternativeName>
        <fullName evidence="26">Slowpoke homolog</fullName>
    </alternativeName>
</protein>
<keyword evidence="32" id="KW-1185">Reference proteome</keyword>
<keyword evidence="10" id="KW-0106">Calcium</keyword>
<evidence type="ECO:0000256" key="10">
    <source>
        <dbReference type="ARBA" id="ARBA00022837"/>
    </source>
</evidence>
<keyword evidence="17" id="KW-0407">Ion channel</keyword>
<feature type="transmembrane region" description="Helical" evidence="29">
    <location>
        <begin position="67"/>
        <end position="89"/>
    </location>
</feature>
<evidence type="ECO:0000256" key="24">
    <source>
        <dbReference type="ARBA" id="ARBA00031597"/>
    </source>
</evidence>
<evidence type="ECO:0000256" key="3">
    <source>
        <dbReference type="ARBA" id="ARBA00018044"/>
    </source>
</evidence>
<dbReference type="Gene3D" id="3.40.50.720">
    <property type="entry name" value="NAD(P)-binding Rossmann-like Domain"/>
    <property type="match status" value="2"/>
</dbReference>
<evidence type="ECO:0000256" key="4">
    <source>
        <dbReference type="ARBA" id="ARBA00022448"/>
    </source>
</evidence>
<evidence type="ECO:0000256" key="16">
    <source>
        <dbReference type="ARBA" id="ARBA00023136"/>
    </source>
</evidence>
<dbReference type="SUPFAM" id="SSF51735">
    <property type="entry name" value="NAD(P)-binding Rossmann-fold domains"/>
    <property type="match status" value="1"/>
</dbReference>
<dbReference type="PROSITE" id="PS51201">
    <property type="entry name" value="RCK_N"/>
    <property type="match status" value="2"/>
</dbReference>
<feature type="domain" description="RCK N-terminal" evidence="30">
    <location>
        <begin position="389"/>
        <end position="531"/>
    </location>
</feature>
<keyword evidence="6" id="KW-0633">Potassium transport</keyword>
<feature type="region of interest" description="Disordered" evidence="28">
    <location>
        <begin position="1073"/>
        <end position="1122"/>
    </location>
</feature>
<dbReference type="Proteomes" id="UP000694521">
    <property type="component" value="Unplaced"/>
</dbReference>
<dbReference type="PANTHER" id="PTHR10027">
    <property type="entry name" value="CALCIUM-ACTIVATED POTASSIUM CHANNEL ALPHA CHAIN"/>
    <property type="match status" value="1"/>
</dbReference>
<evidence type="ECO:0000256" key="15">
    <source>
        <dbReference type="ARBA" id="ARBA00023065"/>
    </source>
</evidence>
<keyword evidence="9" id="KW-0631">Potassium channel</keyword>
<dbReference type="Pfam" id="PF03493">
    <property type="entry name" value="BK_channel_a"/>
    <property type="match status" value="1"/>
</dbReference>
<evidence type="ECO:0000256" key="13">
    <source>
        <dbReference type="ARBA" id="ARBA00022958"/>
    </source>
</evidence>
<feature type="transmembrane region" description="Helical" evidence="29">
    <location>
        <begin position="282"/>
        <end position="303"/>
    </location>
</feature>
<keyword evidence="5" id="KW-1003">Cell membrane</keyword>
<keyword evidence="15" id="KW-0406">Ion transport</keyword>
<keyword evidence="16 29" id="KW-0472">Membrane</keyword>
<evidence type="ECO:0000256" key="21">
    <source>
        <dbReference type="ARBA" id="ARBA00030326"/>
    </source>
</evidence>
<evidence type="ECO:0000256" key="5">
    <source>
        <dbReference type="ARBA" id="ARBA00022475"/>
    </source>
</evidence>
<feature type="transmembrane region" description="Helical" evidence="29">
    <location>
        <begin position="199"/>
        <end position="217"/>
    </location>
</feature>